<accession>A0A9P6EBE8</accession>
<sequence>MIGRFTGGFGERCFNPLGKTGRMLGEEVDEYESEVEAMSVGFDDPENDGRSLVSGGWGVGHDGSAIEIVNVQFVERGTAQKGPGLGRRNRSQRLLEYAERRAAVLGQSFAPAVRLAGRKRRRHWDNWPVQPRRLPNAAVLDVIHDADEDDLEEELRRPTKKPRHEDEQKLMDVCTMVFGMGASADLLVGYKYIPDLLQNVLFPTSPASSPSHKRRRTDDDDIEMMDLEVETPVVAVREPIRPVILETTKERYLLSPSADQPDANSGRSYDIALILEAEVVVEEEPPVEADAIEGKPMEIEPTPSADVAPEAQVETTPKPGSPKELPPAEPIASMEPKSSSKEPEAKATTPIPSPQPLQHATSSDPLRSTTSPVHSPEPTAEDDAGSAPPSTPPPETRQKTPTILVEDEIIKPQFAVQVLQQNLNKNMLRFAPEGVYVYDGSGDAMGMETEWVIQVKNWKWAPRSSKEKLF</sequence>
<evidence type="ECO:0000313" key="3">
    <source>
        <dbReference type="Proteomes" id="UP000807306"/>
    </source>
</evidence>
<dbReference type="AlphaFoldDB" id="A0A9P6EBE8"/>
<proteinExistence type="predicted"/>
<protein>
    <submittedName>
        <fullName evidence="2">Uncharacterized protein</fullName>
    </submittedName>
</protein>
<dbReference type="EMBL" id="MU157877">
    <property type="protein sequence ID" value="KAF9525960.1"/>
    <property type="molecule type" value="Genomic_DNA"/>
</dbReference>
<evidence type="ECO:0000313" key="2">
    <source>
        <dbReference type="EMBL" id="KAF9525960.1"/>
    </source>
</evidence>
<keyword evidence="3" id="KW-1185">Reference proteome</keyword>
<organism evidence="2 3">
    <name type="scientific">Crepidotus variabilis</name>
    <dbReference type="NCBI Taxonomy" id="179855"/>
    <lineage>
        <taxon>Eukaryota</taxon>
        <taxon>Fungi</taxon>
        <taxon>Dikarya</taxon>
        <taxon>Basidiomycota</taxon>
        <taxon>Agaricomycotina</taxon>
        <taxon>Agaricomycetes</taxon>
        <taxon>Agaricomycetidae</taxon>
        <taxon>Agaricales</taxon>
        <taxon>Agaricineae</taxon>
        <taxon>Crepidotaceae</taxon>
        <taxon>Crepidotus</taxon>
    </lineage>
</organism>
<evidence type="ECO:0000256" key="1">
    <source>
        <dbReference type="SAM" id="MobiDB-lite"/>
    </source>
</evidence>
<name>A0A9P6EBE8_9AGAR</name>
<dbReference type="OrthoDB" id="3596986at2759"/>
<reference evidence="2" key="1">
    <citation type="submission" date="2020-11" db="EMBL/GenBank/DDBJ databases">
        <authorList>
            <consortium name="DOE Joint Genome Institute"/>
            <person name="Ahrendt S."/>
            <person name="Riley R."/>
            <person name="Andreopoulos W."/>
            <person name="Labutti K."/>
            <person name="Pangilinan J."/>
            <person name="Ruiz-Duenas F.J."/>
            <person name="Barrasa J.M."/>
            <person name="Sanchez-Garcia M."/>
            <person name="Camarero S."/>
            <person name="Miyauchi S."/>
            <person name="Serrano A."/>
            <person name="Linde D."/>
            <person name="Babiker R."/>
            <person name="Drula E."/>
            <person name="Ayuso-Fernandez I."/>
            <person name="Pacheco R."/>
            <person name="Padilla G."/>
            <person name="Ferreira P."/>
            <person name="Barriuso J."/>
            <person name="Kellner H."/>
            <person name="Castanera R."/>
            <person name="Alfaro M."/>
            <person name="Ramirez L."/>
            <person name="Pisabarro A.G."/>
            <person name="Kuo A."/>
            <person name="Tritt A."/>
            <person name="Lipzen A."/>
            <person name="He G."/>
            <person name="Yan M."/>
            <person name="Ng V."/>
            <person name="Cullen D."/>
            <person name="Martin F."/>
            <person name="Rosso M.-N."/>
            <person name="Henrissat B."/>
            <person name="Hibbett D."/>
            <person name="Martinez A.T."/>
            <person name="Grigoriev I.V."/>
        </authorList>
    </citation>
    <scope>NUCLEOTIDE SEQUENCE</scope>
    <source>
        <strain evidence="2">CBS 506.95</strain>
    </source>
</reference>
<feature type="compositionally biased region" description="Polar residues" evidence="1">
    <location>
        <begin position="356"/>
        <end position="373"/>
    </location>
</feature>
<feature type="region of interest" description="Disordered" evidence="1">
    <location>
        <begin position="284"/>
        <end position="399"/>
    </location>
</feature>
<gene>
    <name evidence="2" type="ORF">CPB83DRAFT_858689</name>
</gene>
<comment type="caution">
    <text evidence="2">The sequence shown here is derived from an EMBL/GenBank/DDBJ whole genome shotgun (WGS) entry which is preliminary data.</text>
</comment>
<dbReference type="Proteomes" id="UP000807306">
    <property type="component" value="Unassembled WGS sequence"/>
</dbReference>